<dbReference type="EMBL" id="CP000245">
    <property type="protein sequence ID" value="AEG93190.1"/>
    <property type="molecule type" value="Genomic_DNA"/>
</dbReference>
<organism evidence="3 4">
    <name type="scientific">Ramlibacter tataouinensis (strain ATCC BAA-407 / DSM 14655 / LMG 21543 / TTB310)</name>
    <dbReference type="NCBI Taxonomy" id="365046"/>
    <lineage>
        <taxon>Bacteria</taxon>
        <taxon>Pseudomonadati</taxon>
        <taxon>Pseudomonadota</taxon>
        <taxon>Betaproteobacteria</taxon>
        <taxon>Burkholderiales</taxon>
        <taxon>Comamonadaceae</taxon>
        <taxon>Ramlibacter</taxon>
    </lineage>
</organism>
<dbReference type="GO" id="GO:0016020">
    <property type="term" value="C:membrane"/>
    <property type="evidence" value="ECO:0007669"/>
    <property type="project" value="UniProtKB-UniRule"/>
</dbReference>
<keyword evidence="1" id="KW-1133">Transmembrane helix</keyword>
<feature type="transmembrane region" description="Helical" evidence="1">
    <location>
        <begin position="110"/>
        <end position="132"/>
    </location>
</feature>
<dbReference type="KEGG" id="rta:Rta_20960"/>
<name>F5XYL4_RAMTT</name>
<keyword evidence="1" id="KW-0472">Membrane</keyword>
<dbReference type="Pfam" id="PF03707">
    <property type="entry name" value="MHYT"/>
    <property type="match status" value="3"/>
</dbReference>
<sequence>MSTVMSTSYNASFVALSYAIAAIGAFVALTAATRIAGPGGRLNMINVLSAGLALGGIGVWSMHFIGMLALDVRMGIGYSLPETLVSLVAAVLATAAAMAWVGVKPSMGRLIGAGVLLGLAVCVMHYLGMYGMRFAGFFQWSSELVGLSIVIAIVAATAALWLGLVVRNIAARVAASLIMAAAVCAMHYTGMAAADFVCTSPNPMATPQGFGIISSLQLPVLVSVLALGMAFVISVDQAFQHFALGEQRRMAAMRRAAR</sequence>
<dbReference type="PATRIC" id="fig|365046.3.peg.2145"/>
<reference evidence="3 4" key="2">
    <citation type="journal article" date="2011" name="PLoS ONE">
        <title>The Cyst-Dividing Bacterium Ramlibacter tataouinensis TTB310 Genome Reveals a Well-Stocked Toolbox for Adaptation to a Desert Environment.</title>
        <authorList>
            <person name="De Luca G."/>
            <person name="Barakat M."/>
            <person name="Ortet P."/>
            <person name="Fochesato S."/>
            <person name="Jourlin-Castelli C."/>
            <person name="Ansaldi M."/>
            <person name="Py B."/>
            <person name="Fichant G."/>
            <person name="Coutinho P.M."/>
            <person name="Voulhoux R."/>
            <person name="Bastien O."/>
            <person name="Marechal E."/>
            <person name="Henrissat B."/>
            <person name="Quentin Y."/>
            <person name="Noirot P."/>
            <person name="Filloux A."/>
            <person name="Mejean V."/>
            <person name="Dubow M.S."/>
            <person name="Barras F."/>
            <person name="Barbe V."/>
            <person name="Weissenbach J."/>
            <person name="Mihalcescu I."/>
            <person name="Vermeglio A."/>
            <person name="Achouak W."/>
            <person name="Heulin T."/>
        </authorList>
    </citation>
    <scope>NUCLEOTIDE SEQUENCE [LARGE SCALE GENOMIC DNA]</scope>
    <source>
        <strain evidence="4">ATCC BAA-407 / DSM 14655 / LMG 21543 / TTB310</strain>
    </source>
</reference>
<feature type="transmembrane region" description="Helical" evidence="1">
    <location>
        <begin position="12"/>
        <end position="32"/>
    </location>
</feature>
<proteinExistence type="predicted"/>
<dbReference type="OrthoDB" id="3763366at2"/>
<gene>
    <name evidence="3" type="ordered locus">Rta_20960</name>
</gene>
<dbReference type="InterPro" id="IPR005330">
    <property type="entry name" value="MHYT_dom"/>
</dbReference>
<keyword evidence="4" id="KW-1185">Reference proteome</keyword>
<protein>
    <submittedName>
        <fullName evidence="3">Candidate membrane protein</fullName>
    </submittedName>
</protein>
<feature type="domain" description="MHYT" evidence="2">
    <location>
        <begin position="9"/>
        <end position="197"/>
    </location>
</feature>
<feature type="transmembrane region" description="Helical" evidence="1">
    <location>
        <begin position="84"/>
        <end position="103"/>
    </location>
</feature>
<keyword evidence="1" id="KW-0812">Transmembrane</keyword>
<evidence type="ECO:0000259" key="2">
    <source>
        <dbReference type="PROSITE" id="PS50924"/>
    </source>
</evidence>
<dbReference type="PANTHER" id="PTHR35152">
    <property type="entry name" value="DOMAIN SIGNALLING PROTEIN, PUTATIVE (AFU_ORTHOLOGUE AFUA_5G11310)-RELATED"/>
    <property type="match status" value="1"/>
</dbReference>
<evidence type="ECO:0000256" key="1">
    <source>
        <dbReference type="PROSITE-ProRule" id="PRU00244"/>
    </source>
</evidence>
<dbReference type="STRING" id="365046.Rta_20960"/>
<dbReference type="eggNOG" id="COG3300">
    <property type="taxonomic scope" value="Bacteria"/>
</dbReference>
<accession>F5XYL4</accession>
<feature type="transmembrane region" description="Helical" evidence="1">
    <location>
        <begin position="173"/>
        <end position="190"/>
    </location>
</feature>
<feature type="transmembrane region" description="Helical" evidence="1">
    <location>
        <begin position="144"/>
        <end position="166"/>
    </location>
</feature>
<dbReference type="Proteomes" id="UP000008385">
    <property type="component" value="Chromosome"/>
</dbReference>
<evidence type="ECO:0000313" key="4">
    <source>
        <dbReference type="Proteomes" id="UP000008385"/>
    </source>
</evidence>
<evidence type="ECO:0000313" key="3">
    <source>
        <dbReference type="EMBL" id="AEG93190.1"/>
    </source>
</evidence>
<feature type="transmembrane region" description="Helical" evidence="1">
    <location>
        <begin position="44"/>
        <end position="64"/>
    </location>
</feature>
<dbReference type="AlphaFoldDB" id="F5XYL4"/>
<dbReference type="PROSITE" id="PS50924">
    <property type="entry name" value="MHYT"/>
    <property type="match status" value="1"/>
</dbReference>
<reference evidence="4" key="1">
    <citation type="submission" date="2006-01" db="EMBL/GenBank/DDBJ databases">
        <title>Genome of the cyst-dividing bacterium Ramlibacter tataouinensis.</title>
        <authorList>
            <person name="Barakat M."/>
            <person name="Ortet P."/>
            <person name="De Luca G."/>
            <person name="Jourlin-Castelli C."/>
            <person name="Ansaldi M."/>
            <person name="Py B."/>
            <person name="Fichant G."/>
            <person name="Coutinho P."/>
            <person name="Voulhoux R."/>
            <person name="Bastien O."/>
            <person name="Roy S."/>
            <person name="Marechal E."/>
            <person name="Henrissat B."/>
            <person name="Quentin Y."/>
            <person name="Noirot P."/>
            <person name="Filloux A."/>
            <person name="Mejean V."/>
            <person name="DuBow M."/>
            <person name="Barras F."/>
            <person name="Heulin T."/>
        </authorList>
    </citation>
    <scope>NUCLEOTIDE SEQUENCE [LARGE SCALE GENOMIC DNA]</scope>
    <source>
        <strain evidence="4">ATCC BAA-407 / DSM 14655 / LMG 21543 / TTB310</strain>
    </source>
</reference>
<feature type="transmembrane region" description="Helical" evidence="1">
    <location>
        <begin position="210"/>
        <end position="233"/>
    </location>
</feature>
<dbReference type="PANTHER" id="PTHR35152:SF1">
    <property type="entry name" value="DOMAIN SIGNALLING PROTEIN, PUTATIVE (AFU_ORTHOLOGUE AFUA_5G11310)-RELATED"/>
    <property type="match status" value="1"/>
</dbReference>
<dbReference type="HOGENOM" id="CLU_061170_0_0_4"/>